<dbReference type="PANTHER" id="PTHR34857">
    <property type="entry name" value="SLL0384 PROTEIN"/>
    <property type="match status" value="1"/>
</dbReference>
<dbReference type="RefSeq" id="WP_192624252.1">
    <property type="nucleotide sequence ID" value="NZ_JADBGG010000023.1"/>
</dbReference>
<protein>
    <submittedName>
        <fullName evidence="6">Cobalt/nickel transport system permease protein</fullName>
    </submittedName>
</protein>
<dbReference type="Pfam" id="PF02361">
    <property type="entry name" value="CbiQ"/>
    <property type="match status" value="1"/>
</dbReference>
<reference evidence="6 7" key="1">
    <citation type="submission" date="2020-10" db="EMBL/GenBank/DDBJ databases">
        <title>Genomic Encyclopedia of Type Strains, Phase IV (KMG-IV): sequencing the most valuable type-strain genomes for metagenomic binning, comparative biology and taxonomic classification.</title>
        <authorList>
            <person name="Goeker M."/>
        </authorList>
    </citation>
    <scope>NUCLEOTIDE SEQUENCE [LARGE SCALE GENOMIC DNA]</scope>
    <source>
        <strain evidence="6 7">DSM 4194</strain>
    </source>
</reference>
<keyword evidence="4" id="KW-1133">Transmembrane helix</keyword>
<dbReference type="InterPro" id="IPR051611">
    <property type="entry name" value="ECF_transporter_component"/>
</dbReference>
<keyword evidence="7" id="KW-1185">Reference proteome</keyword>
<organism evidence="6 7">
    <name type="scientific">Desulfomicrobium macestii</name>
    <dbReference type="NCBI Taxonomy" id="90731"/>
    <lineage>
        <taxon>Bacteria</taxon>
        <taxon>Pseudomonadati</taxon>
        <taxon>Thermodesulfobacteriota</taxon>
        <taxon>Desulfovibrionia</taxon>
        <taxon>Desulfovibrionales</taxon>
        <taxon>Desulfomicrobiaceae</taxon>
        <taxon>Desulfomicrobium</taxon>
    </lineage>
</organism>
<keyword evidence="5" id="KW-0472">Membrane</keyword>
<dbReference type="EMBL" id="JADBGG010000023">
    <property type="protein sequence ID" value="MBE1426222.1"/>
    <property type="molecule type" value="Genomic_DNA"/>
</dbReference>
<accession>A0ABR9H686</accession>
<evidence type="ECO:0000256" key="1">
    <source>
        <dbReference type="ARBA" id="ARBA00004141"/>
    </source>
</evidence>
<keyword evidence="2" id="KW-1003">Cell membrane</keyword>
<dbReference type="CDD" id="cd16914">
    <property type="entry name" value="EcfT"/>
    <property type="match status" value="1"/>
</dbReference>
<keyword evidence="3" id="KW-0812">Transmembrane</keyword>
<evidence type="ECO:0000313" key="6">
    <source>
        <dbReference type="EMBL" id="MBE1426222.1"/>
    </source>
</evidence>
<evidence type="ECO:0000256" key="2">
    <source>
        <dbReference type="ARBA" id="ARBA00022475"/>
    </source>
</evidence>
<gene>
    <name evidence="6" type="ORF">H4684_002886</name>
</gene>
<name>A0ABR9H686_9BACT</name>
<comment type="subcellular location">
    <subcellularLocation>
        <location evidence="1">Membrane</location>
        <topology evidence="1">Multi-pass membrane protein</topology>
    </subcellularLocation>
</comment>
<sequence length="250" mass="27070">MISEPYRPGQTMLHRVDVRIKLIATGGLVCVASLLHTTQGSLAALGVGLSALTLARVSPAEAARRLAPANGLLLMLAASLALTYPGTAWEPWPMVRVEGAVLGLRIAIKSNAALCLLLALSRTSSVAAMAHGLRGLGLPEKLVLLLAFSYRQIFVTADEWERRRQALAARCFTPRMSLHTWRTIAILFGQTLLGSLDRAERIRDAMRARCFDGVFHVLQEPSGKRTETVGLALTALLCGVVLLALDQKWI</sequence>
<proteinExistence type="predicted"/>
<evidence type="ECO:0000256" key="4">
    <source>
        <dbReference type="ARBA" id="ARBA00022989"/>
    </source>
</evidence>
<comment type="caution">
    <text evidence="6">The sequence shown here is derived from an EMBL/GenBank/DDBJ whole genome shotgun (WGS) entry which is preliminary data.</text>
</comment>
<evidence type="ECO:0000256" key="5">
    <source>
        <dbReference type="ARBA" id="ARBA00023136"/>
    </source>
</evidence>
<dbReference type="Proteomes" id="UP000639010">
    <property type="component" value="Unassembled WGS sequence"/>
</dbReference>
<evidence type="ECO:0000256" key="3">
    <source>
        <dbReference type="ARBA" id="ARBA00022692"/>
    </source>
</evidence>
<dbReference type="PANTHER" id="PTHR34857:SF2">
    <property type="entry name" value="SLL0384 PROTEIN"/>
    <property type="match status" value="1"/>
</dbReference>
<dbReference type="InterPro" id="IPR003339">
    <property type="entry name" value="ABC/ECF_trnsptr_transmembrane"/>
</dbReference>
<evidence type="ECO:0000313" key="7">
    <source>
        <dbReference type="Proteomes" id="UP000639010"/>
    </source>
</evidence>